<keyword evidence="1" id="KW-0472">Membrane</keyword>
<accession>A0ABT8L9L4</accession>
<gene>
    <name evidence="2" type="ORF">QQ020_12830</name>
</gene>
<evidence type="ECO:0000256" key="1">
    <source>
        <dbReference type="SAM" id="Phobius"/>
    </source>
</evidence>
<dbReference type="Proteomes" id="UP001172083">
    <property type="component" value="Unassembled WGS sequence"/>
</dbReference>
<evidence type="ECO:0008006" key="4">
    <source>
        <dbReference type="Google" id="ProtNLM"/>
    </source>
</evidence>
<keyword evidence="1" id="KW-0812">Transmembrane</keyword>
<keyword evidence="3" id="KW-1185">Reference proteome</keyword>
<organism evidence="2 3">
    <name type="scientific">Agaribacillus aureus</name>
    <dbReference type="NCBI Taxonomy" id="3051825"/>
    <lineage>
        <taxon>Bacteria</taxon>
        <taxon>Pseudomonadati</taxon>
        <taxon>Bacteroidota</taxon>
        <taxon>Cytophagia</taxon>
        <taxon>Cytophagales</taxon>
        <taxon>Splendidivirgaceae</taxon>
        <taxon>Agaribacillus</taxon>
    </lineage>
</organism>
<sequence>MKSYKMEHLTDEQISGLLYDPNKQNLEEINHLKVCESCQLRYNQALRMHEQLKSLEYKRPSMRFAKNIVEIIERNKKLDRTSLFWTRVISGGLLVAVSMALVMIVYWYTSSFEENNSYRLMINQWNLTFLAMAAGFWLLYFFDHWLGRKRRKQV</sequence>
<evidence type="ECO:0000313" key="2">
    <source>
        <dbReference type="EMBL" id="MDN5212943.1"/>
    </source>
</evidence>
<feature type="transmembrane region" description="Helical" evidence="1">
    <location>
        <begin position="120"/>
        <end position="142"/>
    </location>
</feature>
<dbReference type="EMBL" id="JAUJEB010000001">
    <property type="protein sequence ID" value="MDN5212943.1"/>
    <property type="molecule type" value="Genomic_DNA"/>
</dbReference>
<protein>
    <recommendedName>
        <fullName evidence="4">Zinc-finger domain-containing protein</fullName>
    </recommendedName>
</protein>
<dbReference type="RefSeq" id="WP_346758260.1">
    <property type="nucleotide sequence ID" value="NZ_JAUJEB010000001.1"/>
</dbReference>
<reference evidence="2" key="1">
    <citation type="submission" date="2023-06" db="EMBL/GenBank/DDBJ databases">
        <title>Genomic of Agaribacillus aureum.</title>
        <authorList>
            <person name="Wang G."/>
        </authorList>
    </citation>
    <scope>NUCLEOTIDE SEQUENCE</scope>
    <source>
        <strain evidence="2">BMA12</strain>
    </source>
</reference>
<evidence type="ECO:0000313" key="3">
    <source>
        <dbReference type="Proteomes" id="UP001172083"/>
    </source>
</evidence>
<feature type="transmembrane region" description="Helical" evidence="1">
    <location>
        <begin position="84"/>
        <end position="108"/>
    </location>
</feature>
<name>A0ABT8L9L4_9BACT</name>
<keyword evidence="1" id="KW-1133">Transmembrane helix</keyword>
<proteinExistence type="predicted"/>
<comment type="caution">
    <text evidence="2">The sequence shown here is derived from an EMBL/GenBank/DDBJ whole genome shotgun (WGS) entry which is preliminary data.</text>
</comment>